<comment type="caution">
    <text evidence="1">The sequence shown here is derived from an EMBL/GenBank/DDBJ whole genome shotgun (WGS) entry which is preliminary data.</text>
</comment>
<proteinExistence type="predicted"/>
<name>A0A9P7U7H6_9PEZI</name>
<gene>
    <name evidence="1" type="ORF">JMJ77_009130</name>
</gene>
<evidence type="ECO:0000313" key="2">
    <source>
        <dbReference type="Proteomes" id="UP000699042"/>
    </source>
</evidence>
<keyword evidence="2" id="KW-1185">Reference proteome</keyword>
<dbReference type="Proteomes" id="UP000699042">
    <property type="component" value="Unassembled WGS sequence"/>
</dbReference>
<reference evidence="1" key="1">
    <citation type="submission" date="2021-05" db="EMBL/GenBank/DDBJ databases">
        <title>Comparative genomics of three Colletotrichum scovillei strains and genetic complementation revealed genes involved fungal growth and virulence on chili pepper.</title>
        <authorList>
            <person name="Hsieh D.-K."/>
            <person name="Chuang S.-C."/>
            <person name="Chen C.-Y."/>
            <person name="Chao Y.-T."/>
            <person name="Lu M.-Y.J."/>
            <person name="Lee M.-H."/>
            <person name="Shih M.-C."/>
        </authorList>
    </citation>
    <scope>NUCLEOTIDE SEQUENCE</scope>
    <source>
        <strain evidence="1">Coll-153</strain>
    </source>
</reference>
<accession>A0A9P7U7H6</accession>
<organism evidence="1 2">
    <name type="scientific">Colletotrichum scovillei</name>
    <dbReference type="NCBI Taxonomy" id="1209932"/>
    <lineage>
        <taxon>Eukaryota</taxon>
        <taxon>Fungi</taxon>
        <taxon>Dikarya</taxon>
        <taxon>Ascomycota</taxon>
        <taxon>Pezizomycotina</taxon>
        <taxon>Sordariomycetes</taxon>
        <taxon>Hypocreomycetidae</taxon>
        <taxon>Glomerellales</taxon>
        <taxon>Glomerellaceae</taxon>
        <taxon>Colletotrichum</taxon>
        <taxon>Colletotrichum acutatum species complex</taxon>
    </lineage>
</organism>
<dbReference type="EMBL" id="JAESDN010000009">
    <property type="protein sequence ID" value="KAG7045041.1"/>
    <property type="molecule type" value="Genomic_DNA"/>
</dbReference>
<sequence>MNKPLFPNEFPMPSGNFTTVPAEARKRPLDQVVSHQASAVKGGYRVRVCAMRPRGWGFTARSNRPREGQSDVPW</sequence>
<protein>
    <submittedName>
        <fullName evidence="1">Uncharacterized protein</fullName>
    </submittedName>
</protein>
<dbReference type="AlphaFoldDB" id="A0A9P7U7H6"/>
<evidence type="ECO:0000313" key="1">
    <source>
        <dbReference type="EMBL" id="KAG7045041.1"/>
    </source>
</evidence>